<dbReference type="InterPro" id="IPR012910">
    <property type="entry name" value="Plug_dom"/>
</dbReference>
<sequence length="1148" mass="126380">MLQPSPVEVSFHKSYASVKQQGFIMSNSTISNLMKNCYEEIINIKNNLKSGFKRGALLTLLFLAFSISSMANAMQNVSLNVKNVQLSTALNALQKQVKLYIVYTNEEVNALPKVTLKVKDQPLDKVLDQLLNGSGLDFTLKSNTIVIGPKQSKASTSKSQEKVLISGTVEDENKQPLFKASVSEVGTNNGTFTDEKGHFELKVAPNAELNITYLGMVPQRVSVAGKTNFSITMKVAKVTINEVVVTGTGINRNKNSFTGSTVTISGNQLKAVGNNNILQSLRTLDPSFIMVENNIAGANPNVLPNIEIRGKTSVPSSSLKDQFALDPNQPLFILDGFETTLQTIVDLDMNRVGSVTILKDAASTALYGARASNGVVVVETIKPKAGKMNFTYSNDFRVETPDLSDYNMMNATEKLEFERLSGRYTPIFVDPDQQVYLEQLYNDHLGMVKQGVNTYWLNEPVQTGFSHNTSVFAQGGDDALRYGVGVNYKSQSGAMKGSGRDSWSGNINLTYRKSKFNINNIVYVRGYSSTESPYGSFSNFVNTNPYYTKDASQRYLEQSRTASAIGLVVRNPLFDASLPNKNASDNLEVQNNLLINYALRPELELRGGLQVIKGAVNSEVFLAPENSQFEGVSSLQKGRYSNNKVDNFSYQANVLLNYGKVFNEKHSLTANARAEISTNDVRATAYEAEGFPEGSTGNPRFAYSYVNNSAPSASLRVYRTVNATLSANYVYDSRYLFDASYRLDGSTAFGSNKQFSPYWSTGIGWNLHNESFLKGSDKIDRLKLFANIGVTGNQNFGSVSSVSVFDYNTNTSYNQFGQGLSLSALGNPDLAPQKTTQISGGLDYALFNNRLSGSISVYNKYTSSLVVPVDLPSSTGVLAYPMNVGNLNTNGLEVRVNYSPINNYQKRFVWTVNVTGSLYKSKYEGFGNSLGSTNKQQELSSSLIRFKDGYSPDAIWAVRSLGIDPATGRELFLTADGRSSFDFDPTQVQAVGNTAPTVEGIFGNNVAYKGFNLGINLRYRLGGDIFNSALYNKVENISYTSISLNQDKRALYERWKNPGDVTKFKAISQTSLTPMSSRFVQEENTLACESITLGYTFERSEWMKQIGMSSLNLSAIGNEVFRISTVKRERGIDYPFAQTVSFSLRASF</sequence>
<evidence type="ECO:0000256" key="1">
    <source>
        <dbReference type="ARBA" id="ARBA00004571"/>
    </source>
</evidence>
<keyword evidence="3 7" id="KW-1134">Transmembrane beta strand</keyword>
<dbReference type="InterPro" id="IPR036942">
    <property type="entry name" value="Beta-barrel_TonB_sf"/>
</dbReference>
<dbReference type="Gene3D" id="3.55.50.30">
    <property type="match status" value="1"/>
</dbReference>
<comment type="similarity">
    <text evidence="7">Belongs to the TonB-dependent receptor family.</text>
</comment>
<keyword evidence="2 7" id="KW-0813">Transport</keyword>
<evidence type="ECO:0000259" key="8">
    <source>
        <dbReference type="SMART" id="SM00965"/>
    </source>
</evidence>
<evidence type="ECO:0000313" key="9">
    <source>
        <dbReference type="EMBL" id="POY38599.1"/>
    </source>
</evidence>
<dbReference type="Pfam" id="PF07715">
    <property type="entry name" value="Plug"/>
    <property type="match status" value="1"/>
</dbReference>
<dbReference type="InterPro" id="IPR023997">
    <property type="entry name" value="TonB-dep_OMP_SusC/RagA_CS"/>
</dbReference>
<accession>A0A2S5A8I0</accession>
<evidence type="ECO:0000313" key="10">
    <source>
        <dbReference type="Proteomes" id="UP000236893"/>
    </source>
</evidence>
<dbReference type="AlphaFoldDB" id="A0A2S5A8I0"/>
<name>A0A2S5A8I0_9SPHI</name>
<gene>
    <name evidence="9" type="ORF">C3K47_04175</name>
</gene>
<keyword evidence="10" id="KW-1185">Reference proteome</keyword>
<keyword evidence="4 7" id="KW-0812">Transmembrane</keyword>
<dbReference type="Pfam" id="PF13715">
    <property type="entry name" value="CarbopepD_reg_2"/>
    <property type="match status" value="1"/>
</dbReference>
<reference evidence="9 10" key="1">
    <citation type="submission" date="2018-01" db="EMBL/GenBank/DDBJ databases">
        <authorList>
            <person name="Gaut B.S."/>
            <person name="Morton B.R."/>
            <person name="Clegg M.T."/>
            <person name="Duvall M.R."/>
        </authorList>
    </citation>
    <scope>NUCLEOTIDE SEQUENCE [LARGE SCALE GENOMIC DNA]</scope>
    <source>
        <strain evidence="9 10">HR-AV</strain>
    </source>
</reference>
<keyword evidence="6 7" id="KW-0998">Cell outer membrane</keyword>
<keyword evidence="5 7" id="KW-0472">Membrane</keyword>
<dbReference type="InterPro" id="IPR037066">
    <property type="entry name" value="Plug_dom_sf"/>
</dbReference>
<dbReference type="InterPro" id="IPR023996">
    <property type="entry name" value="TonB-dep_OMP_SusC/RagA"/>
</dbReference>
<dbReference type="NCBIfam" id="TIGR04056">
    <property type="entry name" value="OMP_RagA_SusC"/>
    <property type="match status" value="1"/>
</dbReference>
<comment type="caution">
    <text evidence="9">The sequence shown here is derived from an EMBL/GenBank/DDBJ whole genome shotgun (WGS) entry which is preliminary data.</text>
</comment>
<dbReference type="GO" id="GO:0009279">
    <property type="term" value="C:cell outer membrane"/>
    <property type="evidence" value="ECO:0007669"/>
    <property type="project" value="UniProtKB-SubCell"/>
</dbReference>
<feature type="domain" description="Secretin/TonB short N-terminal" evidence="8">
    <location>
        <begin position="99"/>
        <end position="150"/>
    </location>
</feature>
<evidence type="ECO:0000256" key="7">
    <source>
        <dbReference type="PROSITE-ProRule" id="PRU01360"/>
    </source>
</evidence>
<evidence type="ECO:0000256" key="3">
    <source>
        <dbReference type="ARBA" id="ARBA00022452"/>
    </source>
</evidence>
<dbReference type="Gene3D" id="2.40.170.20">
    <property type="entry name" value="TonB-dependent receptor, beta-barrel domain"/>
    <property type="match status" value="1"/>
</dbReference>
<comment type="subcellular location">
    <subcellularLocation>
        <location evidence="1 7">Cell outer membrane</location>
        <topology evidence="1 7">Multi-pass membrane protein</topology>
    </subcellularLocation>
</comment>
<dbReference type="SMART" id="SM00965">
    <property type="entry name" value="STN"/>
    <property type="match status" value="1"/>
</dbReference>
<evidence type="ECO:0000256" key="4">
    <source>
        <dbReference type="ARBA" id="ARBA00022692"/>
    </source>
</evidence>
<dbReference type="SUPFAM" id="SSF49464">
    <property type="entry name" value="Carboxypeptidase regulatory domain-like"/>
    <property type="match status" value="1"/>
</dbReference>
<dbReference type="OrthoDB" id="1094723at2"/>
<dbReference type="EMBL" id="PQVF01000002">
    <property type="protein sequence ID" value="POY38599.1"/>
    <property type="molecule type" value="Genomic_DNA"/>
</dbReference>
<evidence type="ECO:0000256" key="2">
    <source>
        <dbReference type="ARBA" id="ARBA00022448"/>
    </source>
</evidence>
<dbReference type="SUPFAM" id="SSF56935">
    <property type="entry name" value="Porins"/>
    <property type="match status" value="1"/>
</dbReference>
<dbReference type="Pfam" id="PF07660">
    <property type="entry name" value="STN"/>
    <property type="match status" value="1"/>
</dbReference>
<protein>
    <submittedName>
        <fullName evidence="9">SusC/RagA family TonB-linked outer membrane protein</fullName>
    </submittedName>
</protein>
<evidence type="ECO:0000256" key="6">
    <source>
        <dbReference type="ARBA" id="ARBA00023237"/>
    </source>
</evidence>
<dbReference type="NCBIfam" id="TIGR04057">
    <property type="entry name" value="SusC_RagA_signa"/>
    <property type="match status" value="1"/>
</dbReference>
<dbReference type="PROSITE" id="PS52016">
    <property type="entry name" value="TONB_DEPENDENT_REC_3"/>
    <property type="match status" value="1"/>
</dbReference>
<organism evidence="9 10">
    <name type="scientific">Solitalea longa</name>
    <dbReference type="NCBI Taxonomy" id="2079460"/>
    <lineage>
        <taxon>Bacteria</taxon>
        <taxon>Pseudomonadati</taxon>
        <taxon>Bacteroidota</taxon>
        <taxon>Sphingobacteriia</taxon>
        <taxon>Sphingobacteriales</taxon>
        <taxon>Sphingobacteriaceae</taxon>
        <taxon>Solitalea</taxon>
    </lineage>
</organism>
<dbReference type="Gene3D" id="2.60.40.1120">
    <property type="entry name" value="Carboxypeptidase-like, regulatory domain"/>
    <property type="match status" value="1"/>
</dbReference>
<dbReference type="InterPro" id="IPR011662">
    <property type="entry name" value="Secretin/TonB_short_N"/>
</dbReference>
<dbReference type="Proteomes" id="UP000236893">
    <property type="component" value="Unassembled WGS sequence"/>
</dbReference>
<evidence type="ECO:0000256" key="5">
    <source>
        <dbReference type="ARBA" id="ARBA00023136"/>
    </source>
</evidence>
<dbReference type="InterPro" id="IPR039426">
    <property type="entry name" value="TonB-dep_rcpt-like"/>
</dbReference>
<proteinExistence type="inferred from homology"/>
<dbReference type="InterPro" id="IPR008969">
    <property type="entry name" value="CarboxyPept-like_regulatory"/>
</dbReference>
<dbReference type="Gene3D" id="2.170.130.10">
    <property type="entry name" value="TonB-dependent receptor, plug domain"/>
    <property type="match status" value="1"/>
</dbReference>